<evidence type="ECO:0000256" key="2">
    <source>
        <dbReference type="ARBA" id="ARBA00023235"/>
    </source>
</evidence>
<dbReference type="PANTHER" id="PTHR47683">
    <property type="entry name" value="PSEUDOURIDINE SYNTHASE FAMILY PROTEIN-RELATED"/>
    <property type="match status" value="1"/>
</dbReference>
<dbReference type="Pfam" id="PF00849">
    <property type="entry name" value="PseudoU_synth_2"/>
    <property type="match status" value="1"/>
</dbReference>
<evidence type="ECO:0000256" key="4">
    <source>
        <dbReference type="RuleBase" id="RU003887"/>
    </source>
</evidence>
<dbReference type="Gene3D" id="3.30.70.580">
    <property type="entry name" value="Pseudouridine synthase I, catalytic domain, N-terminal subdomain"/>
    <property type="match status" value="1"/>
</dbReference>
<dbReference type="GO" id="GO:0120159">
    <property type="term" value="F:rRNA pseudouridine synthase activity"/>
    <property type="evidence" value="ECO:0007669"/>
    <property type="project" value="UniProtKB-ARBA"/>
</dbReference>
<dbReference type="InterPro" id="IPR020103">
    <property type="entry name" value="PsdUridine_synth_cat_dom_sf"/>
</dbReference>
<dbReference type="InterPro" id="IPR002942">
    <property type="entry name" value="S4_RNA-bd"/>
</dbReference>
<dbReference type="PROSITE" id="PS01149">
    <property type="entry name" value="PSI_RSU"/>
    <property type="match status" value="1"/>
</dbReference>
<dbReference type="Proteomes" id="UP000000771">
    <property type="component" value="Chromosome"/>
</dbReference>
<protein>
    <recommendedName>
        <fullName evidence="4">Pseudouridine synthase</fullName>
        <ecNumber evidence="4">5.4.99.-</ecNumber>
    </recommendedName>
</protein>
<dbReference type="PROSITE" id="PS50889">
    <property type="entry name" value="S4"/>
    <property type="match status" value="1"/>
</dbReference>
<evidence type="ECO:0000313" key="7">
    <source>
        <dbReference type="Proteomes" id="UP000000771"/>
    </source>
</evidence>
<keyword evidence="3" id="KW-0694">RNA-binding</keyword>
<dbReference type="STRING" id="525909.Afer_1356"/>
<dbReference type="InterPro" id="IPR018496">
    <property type="entry name" value="PsdUridine_synth_RsuA/RluB_CS"/>
</dbReference>
<dbReference type="HOGENOM" id="CLU_024979_1_2_11"/>
<name>C7LZX4_ACIFD</name>
<organism evidence="6 7">
    <name type="scientific">Acidimicrobium ferrooxidans (strain DSM 10331 / JCM 15462 / NBRC 103882 / ICP)</name>
    <dbReference type="NCBI Taxonomy" id="525909"/>
    <lineage>
        <taxon>Bacteria</taxon>
        <taxon>Bacillati</taxon>
        <taxon>Actinomycetota</taxon>
        <taxon>Acidimicrobiia</taxon>
        <taxon>Acidimicrobiales</taxon>
        <taxon>Acidimicrobiaceae</taxon>
        <taxon>Acidimicrobium</taxon>
    </lineage>
</organism>
<dbReference type="SUPFAM" id="SSF55174">
    <property type="entry name" value="Alpha-L RNA-binding motif"/>
    <property type="match status" value="1"/>
</dbReference>
<keyword evidence="2 4" id="KW-0413">Isomerase</keyword>
<dbReference type="InterPro" id="IPR006145">
    <property type="entry name" value="PsdUridine_synth_RsuA/RluA"/>
</dbReference>
<dbReference type="InterPro" id="IPR020094">
    <property type="entry name" value="TruA/RsuA/RluB/E/F_N"/>
</dbReference>
<dbReference type="CDD" id="cd00165">
    <property type="entry name" value="S4"/>
    <property type="match status" value="1"/>
</dbReference>
<dbReference type="InterPro" id="IPR036986">
    <property type="entry name" value="S4_RNA-bd_sf"/>
</dbReference>
<gene>
    <name evidence="6" type="ordered locus">Afer_1356</name>
</gene>
<dbReference type="InterPro" id="IPR042092">
    <property type="entry name" value="PsdUridine_s_RsuA/RluB/E/F_cat"/>
</dbReference>
<dbReference type="PANTHER" id="PTHR47683:SF2">
    <property type="entry name" value="RNA-BINDING S4 DOMAIN-CONTAINING PROTEIN"/>
    <property type="match status" value="1"/>
</dbReference>
<dbReference type="NCBIfam" id="TIGR00093">
    <property type="entry name" value="pseudouridine synthase"/>
    <property type="match status" value="1"/>
</dbReference>
<sequence length="254" mass="27817">MSAESVKVHVLLARAGCGSRRVLEDAIRDGRVRINGEVATIGARVRPGVDRVEFDGLEIATEEQREYWLLNKPRGVVSSVVDPEGRPTVRSLVATTSRVYPVGRLDVDSEGLLILTNDGPLTYQLTHPRFHVPKEYLVWVDRPVPRRLGRELREGVEVDGELLRASSVGTVGPRLVRIVLTEGRNRQIRRMVGAVGLSVERLVRVRIGPLVDPHLPPGVARRLEPRELARLRRAIGAASLSAHGATGVAGSDDA</sequence>
<dbReference type="CDD" id="cd02870">
    <property type="entry name" value="PseudoU_synth_RsuA_like"/>
    <property type="match status" value="1"/>
</dbReference>
<dbReference type="Gene3D" id="3.30.70.1560">
    <property type="entry name" value="Alpha-L RNA-binding motif"/>
    <property type="match status" value="1"/>
</dbReference>
<dbReference type="InterPro" id="IPR050343">
    <property type="entry name" value="RsuA_PseudoU_synthase"/>
</dbReference>
<evidence type="ECO:0000256" key="3">
    <source>
        <dbReference type="PROSITE-ProRule" id="PRU00182"/>
    </source>
</evidence>
<dbReference type="Pfam" id="PF01479">
    <property type="entry name" value="S4"/>
    <property type="match status" value="1"/>
</dbReference>
<dbReference type="SMART" id="SM00363">
    <property type="entry name" value="S4"/>
    <property type="match status" value="1"/>
</dbReference>
<dbReference type="RefSeq" id="WP_015798766.1">
    <property type="nucleotide sequence ID" value="NC_013124.1"/>
</dbReference>
<dbReference type="EMBL" id="CP001631">
    <property type="protein sequence ID" value="ACU54282.1"/>
    <property type="molecule type" value="Genomic_DNA"/>
</dbReference>
<dbReference type="GO" id="GO:0000455">
    <property type="term" value="P:enzyme-directed rRNA pseudouridine synthesis"/>
    <property type="evidence" value="ECO:0007669"/>
    <property type="project" value="UniProtKB-ARBA"/>
</dbReference>
<accession>C7LZX4</accession>
<dbReference type="SUPFAM" id="SSF55120">
    <property type="entry name" value="Pseudouridine synthase"/>
    <property type="match status" value="1"/>
</dbReference>
<dbReference type="eggNOG" id="COG1187">
    <property type="taxonomic scope" value="Bacteria"/>
</dbReference>
<reference evidence="6 7" key="1">
    <citation type="journal article" date="2009" name="Stand. Genomic Sci.">
        <title>Complete genome sequence of Acidimicrobium ferrooxidans type strain (ICP).</title>
        <authorList>
            <person name="Clum A."/>
            <person name="Nolan M."/>
            <person name="Lang E."/>
            <person name="Glavina Del Rio T."/>
            <person name="Tice H."/>
            <person name="Copeland A."/>
            <person name="Cheng J.F."/>
            <person name="Lucas S."/>
            <person name="Chen F."/>
            <person name="Bruce D."/>
            <person name="Goodwin L."/>
            <person name="Pitluck S."/>
            <person name="Ivanova N."/>
            <person name="Mavrommatis K."/>
            <person name="Mikhailova N."/>
            <person name="Pati A."/>
            <person name="Chen A."/>
            <person name="Palaniappan K."/>
            <person name="Goker M."/>
            <person name="Spring S."/>
            <person name="Land M."/>
            <person name="Hauser L."/>
            <person name="Chang Y.J."/>
            <person name="Jeffries C.C."/>
            <person name="Chain P."/>
            <person name="Bristow J."/>
            <person name="Eisen J.A."/>
            <person name="Markowitz V."/>
            <person name="Hugenholtz P."/>
            <person name="Kyrpides N.C."/>
            <person name="Klenk H.P."/>
            <person name="Lapidus A."/>
        </authorList>
    </citation>
    <scope>NUCLEOTIDE SEQUENCE [LARGE SCALE GENOMIC DNA]</scope>
    <source>
        <strain evidence="7">DSM 10331 / JCM 15462 / NBRC 103882 / ICP</strain>
    </source>
</reference>
<proteinExistence type="inferred from homology"/>
<dbReference type="InterPro" id="IPR000748">
    <property type="entry name" value="PsdUridine_synth_RsuA/RluB/E/F"/>
</dbReference>
<evidence type="ECO:0000259" key="5">
    <source>
        <dbReference type="SMART" id="SM00363"/>
    </source>
</evidence>
<dbReference type="Gene3D" id="3.10.290.10">
    <property type="entry name" value="RNA-binding S4 domain"/>
    <property type="match status" value="1"/>
</dbReference>
<dbReference type="KEGG" id="afo:Afer_1356"/>
<dbReference type="EC" id="5.4.99.-" evidence="4"/>
<comment type="similarity">
    <text evidence="1 4">Belongs to the pseudouridine synthase RsuA family.</text>
</comment>
<dbReference type="AlphaFoldDB" id="C7LZX4"/>
<dbReference type="OrthoDB" id="9807213at2"/>
<evidence type="ECO:0000256" key="1">
    <source>
        <dbReference type="ARBA" id="ARBA00008348"/>
    </source>
</evidence>
<evidence type="ECO:0000313" key="6">
    <source>
        <dbReference type="EMBL" id="ACU54282.1"/>
    </source>
</evidence>
<dbReference type="GO" id="GO:0003723">
    <property type="term" value="F:RNA binding"/>
    <property type="evidence" value="ECO:0007669"/>
    <property type="project" value="UniProtKB-KW"/>
</dbReference>
<keyword evidence="7" id="KW-1185">Reference proteome</keyword>
<feature type="domain" description="RNA-binding S4" evidence="5">
    <location>
        <begin position="6"/>
        <end position="65"/>
    </location>
</feature>